<keyword evidence="3" id="KW-1185">Reference proteome</keyword>
<dbReference type="SUPFAM" id="SSF81383">
    <property type="entry name" value="F-box domain"/>
    <property type="match status" value="1"/>
</dbReference>
<name>A0AAW1R8E5_9CHLO</name>
<accession>A0AAW1R8E5</accession>
<dbReference type="Proteomes" id="UP001489004">
    <property type="component" value="Unassembled WGS sequence"/>
</dbReference>
<feature type="domain" description="F-box" evidence="1">
    <location>
        <begin position="13"/>
        <end position="59"/>
    </location>
</feature>
<dbReference type="EMBL" id="JALJOR010000001">
    <property type="protein sequence ID" value="KAK9829813.1"/>
    <property type="molecule type" value="Genomic_DNA"/>
</dbReference>
<proteinExistence type="predicted"/>
<reference evidence="2 3" key="1">
    <citation type="journal article" date="2024" name="Nat. Commun.">
        <title>Phylogenomics reveals the evolutionary origins of lichenization in chlorophyte algae.</title>
        <authorList>
            <person name="Puginier C."/>
            <person name="Libourel C."/>
            <person name="Otte J."/>
            <person name="Skaloud P."/>
            <person name="Haon M."/>
            <person name="Grisel S."/>
            <person name="Petersen M."/>
            <person name="Berrin J.G."/>
            <person name="Delaux P.M."/>
            <person name="Dal Grande F."/>
            <person name="Keller J."/>
        </authorList>
    </citation>
    <scope>NUCLEOTIDE SEQUENCE [LARGE SCALE GENOMIC DNA]</scope>
    <source>
        <strain evidence="2 3">SAG 2043</strain>
    </source>
</reference>
<dbReference type="InterPro" id="IPR055336">
    <property type="entry name" value="At4g00755-like"/>
</dbReference>
<protein>
    <recommendedName>
        <fullName evidence="1">F-box domain-containing protein</fullName>
    </recommendedName>
</protein>
<organism evidence="2 3">
    <name type="scientific">[Myrmecia] bisecta</name>
    <dbReference type="NCBI Taxonomy" id="41462"/>
    <lineage>
        <taxon>Eukaryota</taxon>
        <taxon>Viridiplantae</taxon>
        <taxon>Chlorophyta</taxon>
        <taxon>core chlorophytes</taxon>
        <taxon>Trebouxiophyceae</taxon>
        <taxon>Trebouxiales</taxon>
        <taxon>Trebouxiaceae</taxon>
        <taxon>Myrmecia</taxon>
    </lineage>
</organism>
<evidence type="ECO:0000313" key="3">
    <source>
        <dbReference type="Proteomes" id="UP001489004"/>
    </source>
</evidence>
<evidence type="ECO:0000259" key="1">
    <source>
        <dbReference type="PROSITE" id="PS50181"/>
    </source>
</evidence>
<evidence type="ECO:0000313" key="2">
    <source>
        <dbReference type="EMBL" id="KAK9829813.1"/>
    </source>
</evidence>
<comment type="caution">
    <text evidence="2">The sequence shown here is derived from an EMBL/GenBank/DDBJ whole genome shotgun (WGS) entry which is preliminary data.</text>
</comment>
<dbReference type="InterPro" id="IPR036047">
    <property type="entry name" value="F-box-like_dom_sf"/>
</dbReference>
<dbReference type="InterPro" id="IPR001810">
    <property type="entry name" value="F-box_dom"/>
</dbReference>
<dbReference type="Pfam" id="PF12937">
    <property type="entry name" value="F-box-like"/>
    <property type="match status" value="1"/>
</dbReference>
<dbReference type="AlphaFoldDB" id="A0AAW1R8E5"/>
<dbReference type="PANTHER" id="PTHR39741:SF2">
    <property type="entry name" value="F-BOX DOMAIN-CONTAINING PROTEIN"/>
    <property type="match status" value="1"/>
</dbReference>
<dbReference type="PANTHER" id="PTHR39741">
    <property type="entry name" value="F-BOX DOMAIN CONTAINING PROTEIN, EXPRESSED"/>
    <property type="match status" value="1"/>
</dbReference>
<dbReference type="Gene3D" id="1.20.1280.50">
    <property type="match status" value="1"/>
</dbReference>
<gene>
    <name evidence="2" type="ORF">WJX72_008039</name>
</gene>
<sequence length="269" mass="29900">MDCEPTAVEEEATCGFHSLPDDVVATVLCCLEAHDVASSQAACQRVRDVVVRHEIWKRLCLLKAPSLSLISQLSVEGCAFPAVSHLRTAGTEYQRSFLYQALWHRLSATPAQESLIADVLSVSSVDNPEEGGQNVLRPEPRNTRNWAVCYWSSKGSDDEESAETMTLQLAHPLCLVNEIRIRPFKAYFQPGQPIYAAKAAGAGREWLWTSDAFPMEHSDHLQSFPIPATLCVGGHLKIEFLGRVQKQDVDDRWELELLTHRSGNDTGTI</sequence>
<dbReference type="PROSITE" id="PS50181">
    <property type="entry name" value="FBOX"/>
    <property type="match status" value="1"/>
</dbReference>